<keyword evidence="7" id="KW-0347">Helicase</keyword>
<comment type="similarity">
    <text evidence="1">In the N-terminal section; belongs to the CRISPR-associated nuclease Cas3-HD family.</text>
</comment>
<dbReference type="Gene3D" id="3.40.50.300">
    <property type="entry name" value="P-loop containing nucleotide triphosphate hydrolases"/>
    <property type="match status" value="2"/>
</dbReference>
<evidence type="ECO:0000256" key="6">
    <source>
        <dbReference type="ARBA" id="ARBA00022801"/>
    </source>
</evidence>
<dbReference type="SUPFAM" id="SSF109604">
    <property type="entry name" value="HD-domain/PDEase-like"/>
    <property type="match status" value="1"/>
</dbReference>
<dbReference type="GO" id="GO:0004518">
    <property type="term" value="F:nuclease activity"/>
    <property type="evidence" value="ECO:0007669"/>
    <property type="project" value="UniProtKB-KW"/>
</dbReference>
<keyword evidence="6" id="KW-0378">Hydrolase</keyword>
<dbReference type="OrthoDB" id="9810236at2"/>
<dbReference type="InterPro" id="IPR054712">
    <property type="entry name" value="Cas3-like_dom"/>
</dbReference>
<accession>A0A328Z841</accession>
<dbReference type="NCBIfam" id="TIGR01596">
    <property type="entry name" value="cas3_HD"/>
    <property type="match status" value="1"/>
</dbReference>
<dbReference type="RefSeq" id="WP_111877306.1">
    <property type="nucleotide sequence ID" value="NZ_CBCSGC010000030.1"/>
</dbReference>
<evidence type="ECO:0000256" key="3">
    <source>
        <dbReference type="ARBA" id="ARBA00022722"/>
    </source>
</evidence>
<evidence type="ECO:0000259" key="10">
    <source>
        <dbReference type="PROSITE" id="PS51643"/>
    </source>
</evidence>
<dbReference type="GO" id="GO:0051607">
    <property type="term" value="P:defense response to virus"/>
    <property type="evidence" value="ECO:0007669"/>
    <property type="project" value="UniProtKB-KW"/>
</dbReference>
<evidence type="ECO:0000256" key="7">
    <source>
        <dbReference type="ARBA" id="ARBA00022806"/>
    </source>
</evidence>
<dbReference type="InterPro" id="IPR006483">
    <property type="entry name" value="CRISPR-assoc_Cas3_HD"/>
</dbReference>
<name>A0A328Z841_9BURK</name>
<comment type="caution">
    <text evidence="11">The sequence shown here is derived from an EMBL/GenBank/DDBJ whole genome shotgun (WGS) entry which is preliminary data.</text>
</comment>
<keyword evidence="4" id="KW-0479">Metal-binding</keyword>
<dbReference type="EMBL" id="QLTA01000018">
    <property type="protein sequence ID" value="RAR82228.1"/>
    <property type="molecule type" value="Genomic_DNA"/>
</dbReference>
<dbReference type="SUPFAM" id="SSF52540">
    <property type="entry name" value="P-loop containing nucleoside triphosphate hydrolases"/>
    <property type="match status" value="1"/>
</dbReference>
<proteinExistence type="inferred from homology"/>
<organism evidence="11 12">
    <name type="scientific">Paracidovorax anthurii</name>
    <dbReference type="NCBI Taxonomy" id="78229"/>
    <lineage>
        <taxon>Bacteria</taxon>
        <taxon>Pseudomonadati</taxon>
        <taxon>Pseudomonadota</taxon>
        <taxon>Betaproteobacteria</taxon>
        <taxon>Burkholderiales</taxon>
        <taxon>Comamonadaceae</taxon>
        <taxon>Paracidovorax</taxon>
    </lineage>
</organism>
<evidence type="ECO:0000256" key="5">
    <source>
        <dbReference type="ARBA" id="ARBA00022741"/>
    </source>
</evidence>
<dbReference type="Pfam" id="PF00270">
    <property type="entry name" value="DEAD"/>
    <property type="match status" value="1"/>
</dbReference>
<dbReference type="AlphaFoldDB" id="A0A328Z841"/>
<evidence type="ECO:0000256" key="8">
    <source>
        <dbReference type="ARBA" id="ARBA00022840"/>
    </source>
</evidence>
<keyword evidence="9" id="KW-0051">Antiviral defense</keyword>
<dbReference type="InterPro" id="IPR011545">
    <property type="entry name" value="DEAD/DEAH_box_helicase_dom"/>
</dbReference>
<dbReference type="InterPro" id="IPR038257">
    <property type="entry name" value="CRISPR-assoc_Cas3_HD_sf"/>
</dbReference>
<keyword evidence="8" id="KW-0067">ATP-binding</keyword>
<keyword evidence="5" id="KW-0547">Nucleotide-binding</keyword>
<evidence type="ECO:0000256" key="4">
    <source>
        <dbReference type="ARBA" id="ARBA00022723"/>
    </source>
</evidence>
<dbReference type="InterPro" id="IPR006474">
    <property type="entry name" value="Helicase_Cas3_CRISPR-ass_core"/>
</dbReference>
<dbReference type="GO" id="GO:0046872">
    <property type="term" value="F:metal ion binding"/>
    <property type="evidence" value="ECO:0007669"/>
    <property type="project" value="UniProtKB-KW"/>
</dbReference>
<dbReference type="Pfam" id="PF18019">
    <property type="entry name" value="Cas3_HD"/>
    <property type="match status" value="1"/>
</dbReference>
<evidence type="ECO:0000256" key="2">
    <source>
        <dbReference type="ARBA" id="ARBA00009046"/>
    </source>
</evidence>
<evidence type="ECO:0000313" key="12">
    <source>
        <dbReference type="Proteomes" id="UP000248856"/>
    </source>
</evidence>
<gene>
    <name evidence="11" type="ORF">AX018_10189</name>
</gene>
<dbReference type="CDD" id="cd09641">
    <property type="entry name" value="Cas3''_I"/>
    <property type="match status" value="1"/>
</dbReference>
<reference evidence="11 12" key="1">
    <citation type="submission" date="2018-06" db="EMBL/GenBank/DDBJ databases">
        <title>Genomic Encyclopedia of Archaeal and Bacterial Type Strains, Phase II (KMG-II): from individual species to whole genera.</title>
        <authorList>
            <person name="Goeker M."/>
        </authorList>
    </citation>
    <scope>NUCLEOTIDE SEQUENCE [LARGE SCALE GENOMIC DNA]</scope>
    <source>
        <strain evidence="11 12">CFPB 3232</strain>
    </source>
</reference>
<dbReference type="GO" id="GO:0003676">
    <property type="term" value="F:nucleic acid binding"/>
    <property type="evidence" value="ECO:0007669"/>
    <property type="project" value="InterPro"/>
</dbReference>
<dbReference type="Pfam" id="PF22590">
    <property type="entry name" value="Cas3-like_C_2"/>
    <property type="match status" value="1"/>
</dbReference>
<dbReference type="GO" id="GO:0004386">
    <property type="term" value="F:helicase activity"/>
    <property type="evidence" value="ECO:0007669"/>
    <property type="project" value="UniProtKB-KW"/>
</dbReference>
<evidence type="ECO:0000256" key="1">
    <source>
        <dbReference type="ARBA" id="ARBA00006847"/>
    </source>
</evidence>
<dbReference type="Proteomes" id="UP000248856">
    <property type="component" value="Unassembled WGS sequence"/>
</dbReference>
<dbReference type="CDD" id="cd17930">
    <property type="entry name" value="DEXHc_cas3"/>
    <property type="match status" value="1"/>
</dbReference>
<evidence type="ECO:0000313" key="11">
    <source>
        <dbReference type="EMBL" id="RAR82228.1"/>
    </source>
</evidence>
<dbReference type="InterPro" id="IPR027417">
    <property type="entry name" value="P-loop_NTPase"/>
</dbReference>
<keyword evidence="12" id="KW-1185">Reference proteome</keyword>
<evidence type="ECO:0000256" key="9">
    <source>
        <dbReference type="ARBA" id="ARBA00023118"/>
    </source>
</evidence>
<protein>
    <submittedName>
        <fullName evidence="11">CRISPR-associated Cas3 family helicase</fullName>
    </submittedName>
</protein>
<comment type="similarity">
    <text evidence="2">In the central section; belongs to the CRISPR-associated helicase Cas3 family.</text>
</comment>
<dbReference type="Gene3D" id="1.10.3210.30">
    <property type="match status" value="1"/>
</dbReference>
<dbReference type="GO" id="GO:0005524">
    <property type="term" value="F:ATP binding"/>
    <property type="evidence" value="ECO:0007669"/>
    <property type="project" value="UniProtKB-KW"/>
</dbReference>
<sequence length="824" mass="92707">MSPYVAHYRKSDDSWQPLSGHLTGTAHWTKIFAQKLDLPLLGELLGLLHDLGKYSAEFQNYLKSAIGALNPDLDDEWVDADKLKGKVDHSTAGAQWVWERLLARHDRRATIAGHLAALCIASHHSGLIDCLTATGEDNFSRRMGKEDSRTHLAEVLRLADNSILDRCLHLLEDPQLIAEVDRAQKGIEQKNLGAASNTSRCQQFGLLVRFVFSCLIAGDRIDTASFEKPGEALFRPLGRYPHWAIQIERLERHLAAFPNKHPIDELRRAISTECRQAASRDKGIYTLTVPTGGGKTLASLRFALHHACRRSLDRIIYVIPFTSIIDQNAQAVRCILEPDDTPEDSGNIVLEHHSSITPERQTWREKMLCEDWDAPVVYTTMVQFLESLFGSGTRGARRMHQLANAVIIFDEVQTLPIRCVHLFNNAVNFLAEQCNSTVVLCTATQPLLSNVAPEKGAARLAQKHDLILDTDTLFEKLKRVDVQDARKPGGWSPEEVVNLTLERFRGEGDCLVIVNTKAAARRLFQLTSEVLGHDEVYHLSTDMCPAHRKAELHKVRTRLDAELPVLCISTPLIEAGVDVDFKVVIRFLAGLDSIAQAAGRCNRNGRSRSGTVYIVNPANENLSMLPDIAEGRRQAERVLDEYRRRPEHFGNDLLGPKAMSAYYRYYFFERKKDMVYPVTSKEAGTSTSLLDLLSTNTQALQSFRQRNGRWPGYPFHQPFMTAAGLFKAIDAPTEGIVVPYGDKGRELINDLFGAFDLAHDIDLLRQVQQYTVNVFPNVFRQLSDVEAFKTVHPELRIHCLNPEYYSPQFGLATEAINPSENHIW</sequence>
<feature type="domain" description="HD Cas3-type" evidence="10">
    <location>
        <begin position="11"/>
        <end position="221"/>
    </location>
</feature>
<dbReference type="PROSITE" id="PS51643">
    <property type="entry name" value="HD_CAS3"/>
    <property type="match status" value="1"/>
</dbReference>
<dbReference type="GO" id="GO:0016787">
    <property type="term" value="F:hydrolase activity"/>
    <property type="evidence" value="ECO:0007669"/>
    <property type="project" value="UniProtKB-KW"/>
</dbReference>
<dbReference type="NCBIfam" id="TIGR01587">
    <property type="entry name" value="cas3_core"/>
    <property type="match status" value="1"/>
</dbReference>
<keyword evidence="3" id="KW-0540">Nuclease</keyword>